<evidence type="ECO:0000313" key="3">
    <source>
        <dbReference type="Proteomes" id="UP000638848"/>
    </source>
</evidence>
<sequence length="100" mass="11547">MLPMCAEANNNYDVGVCRRASCTYHRRHTRAAIQEEPMALPSFEEMRHRAYRLLEQAEDELRSDWAPGTGPNEKQTEAASQAREHIHQAQAALDRARDRR</sequence>
<organism evidence="2 3">
    <name type="scientific">Kocuria dechangensis</name>
    <dbReference type="NCBI Taxonomy" id="1176249"/>
    <lineage>
        <taxon>Bacteria</taxon>
        <taxon>Bacillati</taxon>
        <taxon>Actinomycetota</taxon>
        <taxon>Actinomycetes</taxon>
        <taxon>Micrococcales</taxon>
        <taxon>Micrococcaceae</taxon>
        <taxon>Kocuria</taxon>
    </lineage>
</organism>
<comment type="caution">
    <text evidence="2">The sequence shown here is derived from an EMBL/GenBank/DDBJ whole genome shotgun (WGS) entry which is preliminary data.</text>
</comment>
<feature type="region of interest" description="Disordered" evidence="1">
    <location>
        <begin position="60"/>
        <end position="100"/>
    </location>
</feature>
<proteinExistence type="predicted"/>
<reference evidence="2" key="2">
    <citation type="submission" date="2020-09" db="EMBL/GenBank/DDBJ databases">
        <authorList>
            <person name="Sun Q."/>
            <person name="Zhou Y."/>
        </authorList>
    </citation>
    <scope>NUCLEOTIDE SEQUENCE</scope>
    <source>
        <strain evidence="2">CGMCC 1.12187</strain>
    </source>
</reference>
<name>A0A917H2B8_9MICC</name>
<gene>
    <name evidence="2" type="ORF">GCM10011374_30420</name>
</gene>
<keyword evidence="3" id="KW-1185">Reference proteome</keyword>
<evidence type="ECO:0000313" key="2">
    <source>
        <dbReference type="EMBL" id="GGG64656.1"/>
    </source>
</evidence>
<accession>A0A917H2B8</accession>
<reference evidence="2" key="1">
    <citation type="journal article" date="2014" name="Int. J. Syst. Evol. Microbiol.">
        <title>Complete genome sequence of Corynebacterium casei LMG S-19264T (=DSM 44701T), isolated from a smear-ripened cheese.</title>
        <authorList>
            <consortium name="US DOE Joint Genome Institute (JGI-PGF)"/>
            <person name="Walter F."/>
            <person name="Albersmeier A."/>
            <person name="Kalinowski J."/>
            <person name="Ruckert C."/>
        </authorList>
    </citation>
    <scope>NUCLEOTIDE SEQUENCE</scope>
    <source>
        <strain evidence="2">CGMCC 1.12187</strain>
    </source>
</reference>
<dbReference type="AlphaFoldDB" id="A0A917H2B8"/>
<evidence type="ECO:0000256" key="1">
    <source>
        <dbReference type="SAM" id="MobiDB-lite"/>
    </source>
</evidence>
<protein>
    <submittedName>
        <fullName evidence="2">Uncharacterized protein</fullName>
    </submittedName>
</protein>
<dbReference type="EMBL" id="BMEQ01000019">
    <property type="protein sequence ID" value="GGG64656.1"/>
    <property type="molecule type" value="Genomic_DNA"/>
</dbReference>
<dbReference type="Proteomes" id="UP000638848">
    <property type="component" value="Unassembled WGS sequence"/>
</dbReference>